<name>A0AB34L0H2_9PEZI</name>
<organism evidence="2 3">
    <name type="scientific">Cladosporium halotolerans</name>
    <dbReference type="NCBI Taxonomy" id="1052096"/>
    <lineage>
        <taxon>Eukaryota</taxon>
        <taxon>Fungi</taxon>
        <taxon>Dikarya</taxon>
        <taxon>Ascomycota</taxon>
        <taxon>Pezizomycotina</taxon>
        <taxon>Dothideomycetes</taxon>
        <taxon>Dothideomycetidae</taxon>
        <taxon>Cladosporiales</taxon>
        <taxon>Cladosporiaceae</taxon>
        <taxon>Cladosporium</taxon>
    </lineage>
</organism>
<accession>A0AB34L0H2</accession>
<reference evidence="2 3" key="1">
    <citation type="journal article" date="2020" name="Microbiol. Resour. Announc.">
        <title>Draft Genome Sequence of a Cladosporium Species Isolated from the Mesophotic Ascidian Didemnum maculosum.</title>
        <authorList>
            <person name="Gioti A."/>
            <person name="Siaperas R."/>
            <person name="Nikolaivits E."/>
            <person name="Le Goff G."/>
            <person name="Ouazzani J."/>
            <person name="Kotoulas G."/>
            <person name="Topakas E."/>
        </authorList>
    </citation>
    <scope>NUCLEOTIDE SEQUENCE [LARGE SCALE GENOMIC DNA]</scope>
    <source>
        <strain evidence="2 3">TM138-S3</strain>
    </source>
</reference>
<feature type="chain" id="PRO_5044344147" evidence="1">
    <location>
        <begin position="19"/>
        <end position="291"/>
    </location>
</feature>
<dbReference type="GeneID" id="96002222"/>
<sequence>MPTSMIILGFAILATTFALPQHEVTATSSTTCQNPMSTRTSIVDETSTCVLTTTITTGTASALVSPTTVVVTVTESASTLSCPIGVSKRSPVNADDSQANNPNPILPPPDNHLLAAHRLADATPNPLPYCTNTSLQPITTTLLSPRTTTVHTTLTHFIAPSPQTPTLTQTTTLLPSPTSFCPTISATDTQTNYTSLYTRYYAGCGRTLSYANPGNTNPPVPLFLSGETACEAAQQCADEARNTGAGYLSFDLHWRAGSGWECTMFFGRNARAEFWDVVEEGVGEGYGYSVE</sequence>
<evidence type="ECO:0000313" key="3">
    <source>
        <dbReference type="Proteomes" id="UP000803884"/>
    </source>
</evidence>
<comment type="caution">
    <text evidence="2">The sequence shown here is derived from an EMBL/GenBank/DDBJ whole genome shotgun (WGS) entry which is preliminary data.</text>
</comment>
<gene>
    <name evidence="2" type="ORF">WHR41_00778</name>
</gene>
<evidence type="ECO:0000313" key="2">
    <source>
        <dbReference type="EMBL" id="KAL1590639.1"/>
    </source>
</evidence>
<dbReference type="Proteomes" id="UP000803884">
    <property type="component" value="Unassembled WGS sequence"/>
</dbReference>
<proteinExistence type="predicted"/>
<keyword evidence="3" id="KW-1185">Reference proteome</keyword>
<protein>
    <submittedName>
        <fullName evidence="2">Uncharacterized protein</fullName>
    </submittedName>
</protein>
<dbReference type="EMBL" id="JAAQHG020000002">
    <property type="protein sequence ID" value="KAL1590639.1"/>
    <property type="molecule type" value="Genomic_DNA"/>
</dbReference>
<feature type="signal peptide" evidence="1">
    <location>
        <begin position="1"/>
        <end position="18"/>
    </location>
</feature>
<keyword evidence="1" id="KW-0732">Signal</keyword>
<dbReference type="AlphaFoldDB" id="A0AB34L0H2"/>
<evidence type="ECO:0000256" key="1">
    <source>
        <dbReference type="SAM" id="SignalP"/>
    </source>
</evidence>
<dbReference type="RefSeq" id="XP_069233744.1">
    <property type="nucleotide sequence ID" value="XM_069369384.1"/>
</dbReference>